<feature type="compositionally biased region" description="Basic residues" evidence="3">
    <location>
        <begin position="276"/>
        <end position="285"/>
    </location>
</feature>
<feature type="region of interest" description="Disordered" evidence="3">
    <location>
        <begin position="1"/>
        <end position="27"/>
    </location>
</feature>
<dbReference type="GO" id="GO:0030490">
    <property type="term" value="P:maturation of SSU-rRNA"/>
    <property type="evidence" value="ECO:0007669"/>
    <property type="project" value="TreeGrafter"/>
</dbReference>
<accession>A0A2H3EB51</accession>
<feature type="compositionally biased region" description="Polar residues" evidence="3">
    <location>
        <begin position="396"/>
        <end position="405"/>
    </location>
</feature>
<proteinExistence type="predicted"/>
<dbReference type="STRING" id="47427.A0A2H3EB51"/>
<reference evidence="6" key="1">
    <citation type="journal article" date="2017" name="Nat. Ecol. Evol.">
        <title>Genome expansion and lineage-specific genetic innovations in the forest pathogenic fungi Armillaria.</title>
        <authorList>
            <person name="Sipos G."/>
            <person name="Prasanna A.N."/>
            <person name="Walter M.C."/>
            <person name="O'Connor E."/>
            <person name="Balint B."/>
            <person name="Krizsan K."/>
            <person name="Kiss B."/>
            <person name="Hess J."/>
            <person name="Varga T."/>
            <person name="Slot J."/>
            <person name="Riley R."/>
            <person name="Boka B."/>
            <person name="Rigling D."/>
            <person name="Barry K."/>
            <person name="Lee J."/>
            <person name="Mihaltcheva S."/>
            <person name="LaButti K."/>
            <person name="Lipzen A."/>
            <person name="Waldron R."/>
            <person name="Moloney N.M."/>
            <person name="Sperisen C."/>
            <person name="Kredics L."/>
            <person name="Vagvoelgyi C."/>
            <person name="Patrignani A."/>
            <person name="Fitzpatrick D."/>
            <person name="Nagy I."/>
            <person name="Doyle S."/>
            <person name="Anderson J.B."/>
            <person name="Grigoriev I.V."/>
            <person name="Gueldener U."/>
            <person name="Muensterkoetter M."/>
            <person name="Nagy L.G."/>
        </authorList>
    </citation>
    <scope>NUCLEOTIDE SEQUENCE [LARGE SCALE GENOMIC DNA]</scope>
    <source>
        <strain evidence="6">Ar21-2</strain>
    </source>
</reference>
<feature type="region of interest" description="Disordered" evidence="3">
    <location>
        <begin position="152"/>
        <end position="413"/>
    </location>
</feature>
<organism evidence="5 6">
    <name type="scientific">Armillaria gallica</name>
    <name type="common">Bulbous honey fungus</name>
    <name type="synonym">Armillaria bulbosa</name>
    <dbReference type="NCBI Taxonomy" id="47427"/>
    <lineage>
        <taxon>Eukaryota</taxon>
        <taxon>Fungi</taxon>
        <taxon>Dikarya</taxon>
        <taxon>Basidiomycota</taxon>
        <taxon>Agaricomycotina</taxon>
        <taxon>Agaricomycetes</taxon>
        <taxon>Agaricomycetidae</taxon>
        <taxon>Agaricales</taxon>
        <taxon>Marasmiineae</taxon>
        <taxon>Physalacriaceae</taxon>
        <taxon>Armillaria</taxon>
    </lineage>
</organism>
<feature type="compositionally biased region" description="Basic and acidic residues" evidence="3">
    <location>
        <begin position="376"/>
        <end position="392"/>
    </location>
</feature>
<dbReference type="EMBL" id="KZ293649">
    <property type="protein sequence ID" value="PBK97803.1"/>
    <property type="molecule type" value="Genomic_DNA"/>
</dbReference>
<feature type="compositionally biased region" description="Basic and acidic residues" evidence="3">
    <location>
        <begin position="159"/>
        <end position="169"/>
    </location>
</feature>
<dbReference type="OMA" id="ALWEKKF"/>
<dbReference type="InterPro" id="IPR015158">
    <property type="entry name" value="Bud22_dom"/>
</dbReference>
<feature type="coiled-coil region" evidence="2">
    <location>
        <begin position="60"/>
        <end position="87"/>
    </location>
</feature>
<evidence type="ECO:0000256" key="3">
    <source>
        <dbReference type="SAM" id="MobiDB-lite"/>
    </source>
</evidence>
<dbReference type="AlphaFoldDB" id="A0A2H3EB51"/>
<dbReference type="PANTHER" id="PTHR23325:SF1">
    <property type="entry name" value="SERUM RESPONSE FACTOR-BINDING PROTEIN 1"/>
    <property type="match status" value="1"/>
</dbReference>
<dbReference type="PANTHER" id="PTHR23325">
    <property type="entry name" value="SERUM RESPONSE FACTOR-BINDING"/>
    <property type="match status" value="1"/>
</dbReference>
<evidence type="ECO:0000313" key="6">
    <source>
        <dbReference type="Proteomes" id="UP000217790"/>
    </source>
</evidence>
<dbReference type="Proteomes" id="UP000217790">
    <property type="component" value="Unassembled WGS sequence"/>
</dbReference>
<feature type="compositionally biased region" description="Basic and acidic residues" evidence="3">
    <location>
        <begin position="265"/>
        <end position="275"/>
    </location>
</feature>
<feature type="domain" description="Bud22" evidence="4">
    <location>
        <begin position="28"/>
        <end position="412"/>
    </location>
</feature>
<evidence type="ECO:0000313" key="5">
    <source>
        <dbReference type="EMBL" id="PBK97803.1"/>
    </source>
</evidence>
<feature type="compositionally biased region" description="Polar residues" evidence="3">
    <location>
        <begin position="222"/>
        <end position="247"/>
    </location>
</feature>
<feature type="compositionally biased region" description="Basic and acidic residues" evidence="3">
    <location>
        <begin position="337"/>
        <end position="358"/>
    </location>
</feature>
<evidence type="ECO:0000259" key="4">
    <source>
        <dbReference type="Pfam" id="PF09073"/>
    </source>
</evidence>
<feature type="compositionally biased region" description="Acidic residues" evidence="3">
    <location>
        <begin position="170"/>
        <end position="189"/>
    </location>
</feature>
<dbReference type="OrthoDB" id="3364872at2759"/>
<protein>
    <submittedName>
        <fullName evidence="5">Bud-site selection protein</fullName>
    </submittedName>
</protein>
<sequence length="413" mass="45757">MAEKRGMKRKRNEAPKEKDLGVKIGGKLHHDLKEAKKAAKKAKTFETQKLVKKLKTLRIKNEDQSQITECESELDELKGLNHEAVARTALRSKLLKDRILSGNEHVQAAVSDQLQSNLLGGSTKVQSRILSSKVLAVEIANIIEGLRAVILPPSDEDAEPPRKMTKVEVEDGDDDDEEEEGGEAGDEMGWESGTVGDDEKENDDGWESGSLDEDDEGDDDTPTNPSAKPSATKAQNKSSTGASTFLPSLSVGFIKGNEDSDWSESDAKAGDIEQKKNRRGQRARRAIWEKKYGKNANHKKQEAATEAAAGRKRWNTSEGGPSNRRYDSRTSRGSAKIHSDGKFNVRDKGSEGQHRQRPDTGWGQRKALSREGPVGKPDDKKETLHPSWEAKRRLQAKQQVMNTDVQSRKIKFS</sequence>
<evidence type="ECO:0000256" key="2">
    <source>
        <dbReference type="SAM" id="Coils"/>
    </source>
</evidence>
<dbReference type="Pfam" id="PF09073">
    <property type="entry name" value="BUD22"/>
    <property type="match status" value="1"/>
</dbReference>
<feature type="compositionally biased region" description="Basic and acidic residues" evidence="3">
    <location>
        <begin position="12"/>
        <end position="21"/>
    </location>
</feature>
<dbReference type="FunCoup" id="A0A2H3EB51">
    <property type="interactions" value="114"/>
</dbReference>
<dbReference type="GO" id="GO:0030686">
    <property type="term" value="C:90S preribosome"/>
    <property type="evidence" value="ECO:0007669"/>
    <property type="project" value="TreeGrafter"/>
</dbReference>
<dbReference type="InterPro" id="IPR037393">
    <property type="entry name" value="Bud22/SRFB1"/>
</dbReference>
<keyword evidence="1 2" id="KW-0175">Coiled coil</keyword>
<evidence type="ECO:0000256" key="1">
    <source>
        <dbReference type="ARBA" id="ARBA00023054"/>
    </source>
</evidence>
<feature type="compositionally biased region" description="Acidic residues" evidence="3">
    <location>
        <begin position="196"/>
        <end position="221"/>
    </location>
</feature>
<gene>
    <name evidence="5" type="ORF">ARMGADRAFT_1009742</name>
</gene>
<keyword evidence="6" id="KW-1185">Reference proteome</keyword>
<name>A0A2H3EB51_ARMGA</name>
<dbReference type="InParanoid" id="A0A2H3EB51"/>
<feature type="compositionally biased region" description="Basic residues" evidence="3">
    <location>
        <begin position="1"/>
        <end position="11"/>
    </location>
</feature>
<dbReference type="GO" id="GO:0005634">
    <property type="term" value="C:nucleus"/>
    <property type="evidence" value="ECO:0007669"/>
    <property type="project" value="TreeGrafter"/>
</dbReference>